<accession>A0AAD4TH51</accession>
<evidence type="ECO:0000313" key="1">
    <source>
        <dbReference type="EMBL" id="KAI3956098.1"/>
    </source>
</evidence>
<dbReference type="AlphaFoldDB" id="A0AAD4TH51"/>
<gene>
    <name evidence="1" type="ORF">MKW98_027412</name>
</gene>
<proteinExistence type="predicted"/>
<name>A0AAD4TH51_9MAGN</name>
<protein>
    <submittedName>
        <fullName evidence="1">Uncharacterized protein</fullName>
    </submittedName>
</protein>
<comment type="caution">
    <text evidence="1">The sequence shown here is derived from an EMBL/GenBank/DDBJ whole genome shotgun (WGS) entry which is preliminary data.</text>
</comment>
<sequence>MDGNRRQNIECIGKFLRSINENLGNPILIKCQNLAWKTQNIGYADSIPSSTMRWGLWGLEAGENSSGF</sequence>
<dbReference type="EMBL" id="JAJJMB010001710">
    <property type="protein sequence ID" value="KAI3956098.1"/>
    <property type="molecule type" value="Genomic_DNA"/>
</dbReference>
<keyword evidence="2" id="KW-1185">Reference proteome</keyword>
<evidence type="ECO:0000313" key="2">
    <source>
        <dbReference type="Proteomes" id="UP001202328"/>
    </source>
</evidence>
<organism evidence="1 2">
    <name type="scientific">Papaver atlanticum</name>
    <dbReference type="NCBI Taxonomy" id="357466"/>
    <lineage>
        <taxon>Eukaryota</taxon>
        <taxon>Viridiplantae</taxon>
        <taxon>Streptophyta</taxon>
        <taxon>Embryophyta</taxon>
        <taxon>Tracheophyta</taxon>
        <taxon>Spermatophyta</taxon>
        <taxon>Magnoliopsida</taxon>
        <taxon>Ranunculales</taxon>
        <taxon>Papaveraceae</taxon>
        <taxon>Papaveroideae</taxon>
        <taxon>Papaver</taxon>
    </lineage>
</organism>
<dbReference type="Proteomes" id="UP001202328">
    <property type="component" value="Unassembled WGS sequence"/>
</dbReference>
<reference evidence="1" key="1">
    <citation type="submission" date="2022-04" db="EMBL/GenBank/DDBJ databases">
        <title>A functionally conserved STORR gene fusion in Papaver species that diverged 16.8 million years ago.</title>
        <authorList>
            <person name="Catania T."/>
        </authorList>
    </citation>
    <scope>NUCLEOTIDE SEQUENCE</scope>
    <source>
        <strain evidence="1">S-188037</strain>
    </source>
</reference>